<evidence type="ECO:0000313" key="1">
    <source>
        <dbReference type="EMBL" id="TYZ05901.1"/>
    </source>
</evidence>
<dbReference type="EMBL" id="VTHL01000034">
    <property type="protein sequence ID" value="TYZ05901.1"/>
    <property type="molecule type" value="Genomic_DNA"/>
</dbReference>
<evidence type="ECO:0000313" key="2">
    <source>
        <dbReference type="Proteomes" id="UP000322791"/>
    </source>
</evidence>
<dbReference type="Proteomes" id="UP000322791">
    <property type="component" value="Unassembled WGS sequence"/>
</dbReference>
<accession>A0A5D6UQG9</accession>
<dbReference type="Pfam" id="PF18944">
    <property type="entry name" value="DUF5691"/>
    <property type="match status" value="1"/>
</dbReference>
<sequence>MPEHATNPETTLRPGADWQRLQRLGLLGTRQSPGELPQVPGFTLPEATSDYREKQALLTAGVLSVIRKAGYQPATSQKPAEAVAAPETQDALGTNGTQLLQQLLEGQYPELLPEFLAALAENQRRVPHQLLVQLLEHARTRSQLHRAAAAVLGQRGAWLASQNPAWQALLAASEQATEETAWETGTIGQRALFLEALRRREPAHARELLAPVLPQEPAKHQAQLLAMLQEGLSIDDEPLLTQYLAAKSKEVRQTVLPLLVRLPDSTLTEGHWQRAEPLVQLKRNLLSKKLLVELPATDWDKTWLLDGIEQKDSRFPGEKAALLGQLLALIPPRRWSEHWNLSPSKSLDLAAGTEWAALLLTAWAEAAVLHQDPAWAEALLEWFYERTRKQLLVLPTASLARLLPPARLTELVLPLISATPHFHSEVRWLPLLLLVPAPWPERLTRRVVEVLRTAFSKPAELYRIQYAASQLLEYMARVVPAEQYNLCAEPLQPLLQDVPYLHNSLARLLNTLHFRQQLAEALHEPTAPG</sequence>
<proteinExistence type="predicted"/>
<comment type="caution">
    <text evidence="1">The sequence shown here is derived from an EMBL/GenBank/DDBJ whole genome shotgun (WGS) entry which is preliminary data.</text>
</comment>
<organism evidence="1 2">
    <name type="scientific">Hymenobacter lutimineralis</name>
    <dbReference type="NCBI Taxonomy" id="2606448"/>
    <lineage>
        <taxon>Bacteria</taxon>
        <taxon>Pseudomonadati</taxon>
        <taxon>Bacteroidota</taxon>
        <taxon>Cytophagia</taxon>
        <taxon>Cytophagales</taxon>
        <taxon>Hymenobacteraceae</taxon>
        <taxon>Hymenobacter</taxon>
    </lineage>
</organism>
<dbReference type="InterPro" id="IPR043746">
    <property type="entry name" value="DUF5691"/>
</dbReference>
<name>A0A5D6UQG9_9BACT</name>
<protein>
    <submittedName>
        <fullName evidence="1">Uncharacterized protein</fullName>
    </submittedName>
</protein>
<gene>
    <name evidence="1" type="ORF">FY528_20340</name>
</gene>
<reference evidence="1 2" key="1">
    <citation type="submission" date="2019-08" db="EMBL/GenBank/DDBJ databases">
        <authorList>
            <person name="Seo M.-J."/>
        </authorList>
    </citation>
    <scope>NUCLEOTIDE SEQUENCE [LARGE SCALE GENOMIC DNA]</scope>
    <source>
        <strain evidence="1 2">KIGAM108</strain>
    </source>
</reference>
<dbReference type="AlphaFoldDB" id="A0A5D6UQG9"/>
<keyword evidence="2" id="KW-1185">Reference proteome</keyword>
<dbReference type="RefSeq" id="WP_149072856.1">
    <property type="nucleotide sequence ID" value="NZ_VTHL01000034.1"/>
</dbReference>